<organism evidence="2 3">
    <name type="scientific">Cirrhinus molitorella</name>
    <name type="common">mud carp</name>
    <dbReference type="NCBI Taxonomy" id="172907"/>
    <lineage>
        <taxon>Eukaryota</taxon>
        <taxon>Metazoa</taxon>
        <taxon>Chordata</taxon>
        <taxon>Craniata</taxon>
        <taxon>Vertebrata</taxon>
        <taxon>Euteleostomi</taxon>
        <taxon>Actinopterygii</taxon>
        <taxon>Neopterygii</taxon>
        <taxon>Teleostei</taxon>
        <taxon>Ostariophysi</taxon>
        <taxon>Cypriniformes</taxon>
        <taxon>Cyprinidae</taxon>
        <taxon>Labeoninae</taxon>
        <taxon>Labeonini</taxon>
        <taxon>Cirrhinus</taxon>
    </lineage>
</organism>
<reference evidence="2" key="1">
    <citation type="submission" date="2023-08" db="EMBL/GenBank/DDBJ databases">
        <title>Chromosome-level Genome Assembly of mud carp (Cirrhinus molitorella).</title>
        <authorList>
            <person name="Liu H."/>
        </authorList>
    </citation>
    <scope>NUCLEOTIDE SEQUENCE</scope>
    <source>
        <strain evidence="2">Prfri</strain>
        <tissue evidence="2">Muscle</tissue>
    </source>
</reference>
<feature type="compositionally biased region" description="Polar residues" evidence="1">
    <location>
        <begin position="15"/>
        <end position="24"/>
    </location>
</feature>
<accession>A0AA88TBH2</accession>
<comment type="caution">
    <text evidence="2">The sequence shown here is derived from an EMBL/GenBank/DDBJ whole genome shotgun (WGS) entry which is preliminary data.</text>
</comment>
<feature type="region of interest" description="Disordered" evidence="1">
    <location>
        <begin position="1"/>
        <end position="62"/>
    </location>
</feature>
<gene>
    <name evidence="2" type="ORF">Q8A67_024125</name>
</gene>
<evidence type="ECO:0000256" key="1">
    <source>
        <dbReference type="SAM" id="MobiDB-lite"/>
    </source>
</evidence>
<evidence type="ECO:0000313" key="2">
    <source>
        <dbReference type="EMBL" id="KAK2869733.1"/>
    </source>
</evidence>
<dbReference type="Proteomes" id="UP001187343">
    <property type="component" value="Unassembled WGS sequence"/>
</dbReference>
<dbReference type="EMBL" id="JAUYZG010000024">
    <property type="protein sequence ID" value="KAK2869733.1"/>
    <property type="molecule type" value="Genomic_DNA"/>
</dbReference>
<sequence length="126" mass="14380">MPLLSESDVIRHESTPQTALQSHHVSVAEAGANLQGVRPSNSPGYREGNRKGERRRQMEKKRLAGTPLRSLLLTPYLAKWLLQTLSFHRLIIAECSILQPLWSERETEKEGEIAVMMVYKRRDDTS</sequence>
<protein>
    <submittedName>
        <fullName evidence="2">Uncharacterized protein</fullName>
    </submittedName>
</protein>
<proteinExistence type="predicted"/>
<name>A0AA88TBH2_9TELE</name>
<keyword evidence="3" id="KW-1185">Reference proteome</keyword>
<dbReference type="AlphaFoldDB" id="A0AA88TBH2"/>
<evidence type="ECO:0000313" key="3">
    <source>
        <dbReference type="Proteomes" id="UP001187343"/>
    </source>
</evidence>